<evidence type="ECO:0000313" key="2">
    <source>
        <dbReference type="EnsemblPlants" id="TraesCS2B02G075100.1"/>
    </source>
</evidence>
<keyword evidence="3" id="KW-1185">Reference proteome</keyword>
<reference evidence="2" key="1">
    <citation type="submission" date="2018-08" db="EMBL/GenBank/DDBJ databases">
        <authorList>
            <person name="Rossello M."/>
        </authorList>
    </citation>
    <scope>NUCLEOTIDE SEQUENCE [LARGE SCALE GENOMIC DNA]</scope>
    <source>
        <strain evidence="2">cv. Chinese Spring</strain>
    </source>
</reference>
<protein>
    <submittedName>
        <fullName evidence="2">Uncharacterized protein</fullName>
    </submittedName>
</protein>
<dbReference type="EnsemblPlants" id="TraesCS2B02G075100.1">
    <property type="protein sequence ID" value="TraesCS2B02G075100.1"/>
    <property type="gene ID" value="TraesCS2B02G075100"/>
</dbReference>
<evidence type="ECO:0000313" key="3">
    <source>
        <dbReference type="Proteomes" id="UP000019116"/>
    </source>
</evidence>
<dbReference type="Gramene" id="TraesCS2B03G0167300.1">
    <property type="protein sequence ID" value="TraesCS2B03G0167300.1.CDS"/>
    <property type="gene ID" value="TraesCS2B03G0167300"/>
</dbReference>
<accession>A0A3B6C191</accession>
<sequence>MAEPSINSNPIILCSSSGFPWSGALHLHYSRAAGGRGESHPTPPAAAPLLGPRPARSPSFLQFPASNFSGSALPGRMAQAVDLVPRSSRDLGATLLASLQFIIDPRLHPQGVVGKYTVAVGVGWEDGKFDSSSRAARF</sequence>
<feature type="region of interest" description="Disordered" evidence="1">
    <location>
        <begin position="33"/>
        <end position="53"/>
    </location>
</feature>
<dbReference type="AlphaFoldDB" id="A0A3B6C191"/>
<evidence type="ECO:0000256" key="1">
    <source>
        <dbReference type="SAM" id="MobiDB-lite"/>
    </source>
</evidence>
<organism evidence="2">
    <name type="scientific">Triticum aestivum</name>
    <name type="common">Wheat</name>
    <dbReference type="NCBI Taxonomy" id="4565"/>
    <lineage>
        <taxon>Eukaryota</taxon>
        <taxon>Viridiplantae</taxon>
        <taxon>Streptophyta</taxon>
        <taxon>Embryophyta</taxon>
        <taxon>Tracheophyta</taxon>
        <taxon>Spermatophyta</taxon>
        <taxon>Magnoliopsida</taxon>
        <taxon>Liliopsida</taxon>
        <taxon>Poales</taxon>
        <taxon>Poaceae</taxon>
        <taxon>BOP clade</taxon>
        <taxon>Pooideae</taxon>
        <taxon>Triticodae</taxon>
        <taxon>Triticeae</taxon>
        <taxon>Triticinae</taxon>
        <taxon>Triticum</taxon>
    </lineage>
</organism>
<name>A0A3B6C191_WHEAT</name>
<proteinExistence type="predicted"/>
<dbReference type="Proteomes" id="UP000019116">
    <property type="component" value="Chromosome 2B"/>
</dbReference>
<reference evidence="2" key="2">
    <citation type="submission" date="2018-10" db="UniProtKB">
        <authorList>
            <consortium name="EnsemblPlants"/>
        </authorList>
    </citation>
    <scope>IDENTIFICATION</scope>
</reference>
<dbReference type="Gramene" id="TraesCS2B02G075100.1">
    <property type="protein sequence ID" value="TraesCS2B02G075100.1"/>
    <property type="gene ID" value="TraesCS2B02G075100"/>
</dbReference>